<evidence type="ECO:0000256" key="4">
    <source>
        <dbReference type="ARBA" id="ARBA00022448"/>
    </source>
</evidence>
<dbReference type="PANTHER" id="PTHR34386:SF1">
    <property type="entry name" value="GLUTAREDOXIN-LIKE PROTEIN NRDH"/>
    <property type="match status" value="1"/>
</dbReference>
<keyword evidence="4" id="KW-0813">Transport</keyword>
<dbReference type="InterPro" id="IPR051548">
    <property type="entry name" value="Grx-like_ET"/>
</dbReference>
<dbReference type="CDD" id="cd02976">
    <property type="entry name" value="NrdH"/>
    <property type="match status" value="1"/>
</dbReference>
<dbReference type="InterPro" id="IPR011909">
    <property type="entry name" value="GlrX_NrdH"/>
</dbReference>
<keyword evidence="7" id="KW-0676">Redox-active center</keyword>
<comment type="function">
    <text evidence="1">Electron transport system for the ribonucleotide reductase system NrdEF.</text>
</comment>
<evidence type="ECO:0000256" key="6">
    <source>
        <dbReference type="ARBA" id="ARBA00023157"/>
    </source>
</evidence>
<organism evidence="9 10">
    <name type="scientific">Oenococcus alcoholitolerans</name>
    <dbReference type="NCBI Taxonomy" id="931074"/>
    <lineage>
        <taxon>Bacteria</taxon>
        <taxon>Bacillati</taxon>
        <taxon>Bacillota</taxon>
        <taxon>Bacilli</taxon>
        <taxon>Lactobacillales</taxon>
        <taxon>Lactobacillaceae</taxon>
        <taxon>Oenococcus</taxon>
    </lineage>
</organism>
<dbReference type="Proteomes" id="UP000030023">
    <property type="component" value="Unassembled WGS sequence"/>
</dbReference>
<proteinExistence type="inferred from homology"/>
<evidence type="ECO:0000256" key="3">
    <source>
        <dbReference type="ARBA" id="ARBA00017945"/>
    </source>
</evidence>
<evidence type="ECO:0000313" key="9">
    <source>
        <dbReference type="EMBL" id="KGO32463.1"/>
    </source>
</evidence>
<keyword evidence="10" id="KW-1185">Reference proteome</keyword>
<comment type="caution">
    <text evidence="9">The sequence shown here is derived from an EMBL/GenBank/DDBJ whole genome shotgun (WGS) entry which is preliminary data.</text>
</comment>
<dbReference type="InterPro" id="IPR036249">
    <property type="entry name" value="Thioredoxin-like_sf"/>
</dbReference>
<gene>
    <name evidence="9" type="ORF">Q757_00890</name>
</gene>
<dbReference type="EMBL" id="AXCV01000017">
    <property type="protein sequence ID" value="KGO32463.1"/>
    <property type="molecule type" value="Genomic_DNA"/>
</dbReference>
<protein>
    <recommendedName>
        <fullName evidence="3">Glutaredoxin-like protein NrdH</fullName>
    </recommendedName>
</protein>
<evidence type="ECO:0000256" key="2">
    <source>
        <dbReference type="ARBA" id="ARBA00007787"/>
    </source>
</evidence>
<sequence>MNNITVYTKNNCVQCKMTKKILLSMGLDFKEINISQYPEFVEGLKAEGFRQTPVVKIDGMEPFSGFRPDLLKKAAAQAA</sequence>
<dbReference type="Gene3D" id="3.40.30.10">
    <property type="entry name" value="Glutaredoxin"/>
    <property type="match status" value="1"/>
</dbReference>
<dbReference type="Pfam" id="PF00462">
    <property type="entry name" value="Glutaredoxin"/>
    <property type="match status" value="1"/>
</dbReference>
<evidence type="ECO:0000313" key="10">
    <source>
        <dbReference type="Proteomes" id="UP000030023"/>
    </source>
</evidence>
<comment type="similarity">
    <text evidence="2">Belongs to the glutaredoxin family.</text>
</comment>
<evidence type="ECO:0000256" key="7">
    <source>
        <dbReference type="ARBA" id="ARBA00023284"/>
    </source>
</evidence>
<evidence type="ECO:0000259" key="8">
    <source>
        <dbReference type="Pfam" id="PF00462"/>
    </source>
</evidence>
<dbReference type="PROSITE" id="PS51354">
    <property type="entry name" value="GLUTAREDOXIN_2"/>
    <property type="match status" value="1"/>
</dbReference>
<dbReference type="NCBIfam" id="TIGR02194">
    <property type="entry name" value="GlrX_NrdH"/>
    <property type="match status" value="1"/>
</dbReference>
<feature type="domain" description="Glutaredoxin" evidence="8">
    <location>
        <begin position="4"/>
        <end position="59"/>
    </location>
</feature>
<keyword evidence="5" id="KW-0249">Electron transport</keyword>
<reference evidence="9 10" key="1">
    <citation type="journal article" date="2014" name="Antonie Van Leeuwenhoek">
        <title>Oenococcus alcoholitolerans sp. nov., a lactic acid bacteria isolated from cachaca and ethanol fermentation processes.</title>
        <authorList>
            <person name="Badotti F."/>
            <person name="Moreira A.P."/>
            <person name="Tonon L.A."/>
            <person name="de Lucena B.T."/>
            <person name="Gomes Fde C."/>
            <person name="Kruger R."/>
            <person name="Thompson C.C."/>
            <person name="de Morais M.A.Jr."/>
            <person name="Rosa C.A."/>
            <person name="Thompson F.L."/>
        </authorList>
    </citation>
    <scope>NUCLEOTIDE SEQUENCE [LARGE SCALE GENOMIC DNA]</scope>
    <source>
        <strain evidence="9 10">UFRJ-M7.2.18</strain>
    </source>
</reference>
<evidence type="ECO:0000256" key="5">
    <source>
        <dbReference type="ARBA" id="ARBA00022982"/>
    </source>
</evidence>
<evidence type="ECO:0000256" key="1">
    <source>
        <dbReference type="ARBA" id="ARBA00002292"/>
    </source>
</evidence>
<dbReference type="SUPFAM" id="SSF52833">
    <property type="entry name" value="Thioredoxin-like"/>
    <property type="match status" value="1"/>
</dbReference>
<keyword evidence="6" id="KW-1015">Disulfide bond</keyword>
<dbReference type="InterPro" id="IPR002109">
    <property type="entry name" value="Glutaredoxin"/>
</dbReference>
<accession>A0ABR4XSI5</accession>
<dbReference type="PANTHER" id="PTHR34386">
    <property type="entry name" value="GLUTAREDOXIN"/>
    <property type="match status" value="1"/>
</dbReference>
<name>A0ABR4XSI5_9LACO</name>